<evidence type="ECO:0000259" key="4">
    <source>
        <dbReference type="PROSITE" id="PS51444"/>
    </source>
</evidence>
<protein>
    <submittedName>
        <fullName evidence="5">Inverted formin-2</fullName>
    </submittedName>
</protein>
<feature type="domain" description="FH2" evidence="4">
    <location>
        <begin position="1"/>
        <end position="148"/>
    </location>
</feature>
<feature type="region of interest" description="Disordered" evidence="2">
    <location>
        <begin position="129"/>
        <end position="162"/>
    </location>
</feature>
<dbReference type="PROSITE" id="PS51082">
    <property type="entry name" value="WH2"/>
    <property type="match status" value="1"/>
</dbReference>
<feature type="compositionally biased region" description="Basic and acidic residues" evidence="2">
    <location>
        <begin position="129"/>
        <end position="150"/>
    </location>
</feature>
<dbReference type="PANTHER" id="PTHR46345">
    <property type="entry name" value="INVERTED FORMIN-2"/>
    <property type="match status" value="1"/>
</dbReference>
<name>A0AAV3YE36_9GAST</name>
<dbReference type="Pfam" id="PF02181">
    <property type="entry name" value="FH2"/>
    <property type="match status" value="1"/>
</dbReference>
<dbReference type="Proteomes" id="UP000735302">
    <property type="component" value="Unassembled WGS sequence"/>
</dbReference>
<dbReference type="SUPFAM" id="SSF101447">
    <property type="entry name" value="Formin homology 2 domain (FH2 domain)"/>
    <property type="match status" value="1"/>
</dbReference>
<dbReference type="PANTHER" id="PTHR46345:SF8">
    <property type="entry name" value="FORMIN 3, ISOFORM B"/>
    <property type="match status" value="1"/>
</dbReference>
<evidence type="ECO:0000256" key="2">
    <source>
        <dbReference type="SAM" id="MobiDB-lite"/>
    </source>
</evidence>
<organism evidence="5 6">
    <name type="scientific">Plakobranchus ocellatus</name>
    <dbReference type="NCBI Taxonomy" id="259542"/>
    <lineage>
        <taxon>Eukaryota</taxon>
        <taxon>Metazoa</taxon>
        <taxon>Spiralia</taxon>
        <taxon>Lophotrochozoa</taxon>
        <taxon>Mollusca</taxon>
        <taxon>Gastropoda</taxon>
        <taxon>Heterobranchia</taxon>
        <taxon>Euthyneura</taxon>
        <taxon>Panpulmonata</taxon>
        <taxon>Sacoglossa</taxon>
        <taxon>Placobranchoidea</taxon>
        <taxon>Plakobranchidae</taxon>
        <taxon>Plakobranchus</taxon>
    </lineage>
</organism>
<dbReference type="EMBL" id="BLXT01000838">
    <property type="protein sequence ID" value="GFN80726.1"/>
    <property type="molecule type" value="Genomic_DNA"/>
</dbReference>
<feature type="compositionally biased region" description="Low complexity" evidence="2">
    <location>
        <begin position="186"/>
        <end position="195"/>
    </location>
</feature>
<keyword evidence="6" id="KW-1185">Reference proteome</keyword>
<evidence type="ECO:0000259" key="3">
    <source>
        <dbReference type="PROSITE" id="PS51082"/>
    </source>
</evidence>
<dbReference type="InterPro" id="IPR003124">
    <property type="entry name" value="WH2_dom"/>
</dbReference>
<evidence type="ECO:0000313" key="6">
    <source>
        <dbReference type="Proteomes" id="UP000735302"/>
    </source>
</evidence>
<feature type="coiled-coil region" evidence="1">
    <location>
        <begin position="28"/>
        <end position="55"/>
    </location>
</feature>
<gene>
    <name evidence="5" type="ORF">PoB_000723200</name>
</gene>
<accession>A0AAV3YE36</accession>
<reference evidence="5 6" key="1">
    <citation type="journal article" date="2021" name="Elife">
        <title>Chloroplast acquisition without the gene transfer in kleptoplastic sea slugs, Plakobranchus ocellatus.</title>
        <authorList>
            <person name="Maeda T."/>
            <person name="Takahashi S."/>
            <person name="Yoshida T."/>
            <person name="Shimamura S."/>
            <person name="Takaki Y."/>
            <person name="Nagai Y."/>
            <person name="Toyoda A."/>
            <person name="Suzuki Y."/>
            <person name="Arimoto A."/>
            <person name="Ishii H."/>
            <person name="Satoh N."/>
            <person name="Nishiyama T."/>
            <person name="Hasebe M."/>
            <person name="Maruyama T."/>
            <person name="Minagawa J."/>
            <person name="Obokata J."/>
            <person name="Shigenobu S."/>
        </authorList>
    </citation>
    <scope>NUCLEOTIDE SEQUENCE [LARGE SCALE GENOMIC DNA]</scope>
</reference>
<dbReference type="GO" id="GO:0003779">
    <property type="term" value="F:actin binding"/>
    <property type="evidence" value="ECO:0007669"/>
    <property type="project" value="InterPro"/>
</dbReference>
<dbReference type="InterPro" id="IPR042201">
    <property type="entry name" value="FH2_Formin_sf"/>
</dbReference>
<dbReference type="AlphaFoldDB" id="A0AAV3YE36"/>
<dbReference type="InterPro" id="IPR015425">
    <property type="entry name" value="FH2_Formin"/>
</dbReference>
<dbReference type="PROSITE" id="PS51444">
    <property type="entry name" value="FH2"/>
    <property type="match status" value="1"/>
</dbReference>
<evidence type="ECO:0000313" key="5">
    <source>
        <dbReference type="EMBL" id="GFN80726.1"/>
    </source>
</evidence>
<keyword evidence="1" id="KW-0175">Coiled coil</keyword>
<proteinExistence type="predicted"/>
<feature type="domain" description="WH2" evidence="3">
    <location>
        <begin position="168"/>
        <end position="183"/>
    </location>
</feature>
<evidence type="ECO:0000256" key="1">
    <source>
        <dbReference type="SAM" id="Coils"/>
    </source>
</evidence>
<comment type="caution">
    <text evidence="5">The sequence shown here is derived from an EMBL/GenBank/DDBJ whole genome shotgun (WGS) entry which is preliminary data.</text>
</comment>
<sequence>MISGFHEEAQKEQEDVLSFVDEIAPALAEASRLTVDNLTSEAKQLEGNIGNLKKKVASCGDEIKEYFAAFIKNSESELSAVQGKITEIHNLSSRLAHHFCEPEKSFKLEECLGTFNTFCSKVKQCEKENQQRKLQEERAEKRRKENETMKANKGRAKVPQEEDGCIIDNLLKDIRKGYSLRKTSGRPRNSSSSKSATKEKRESENSPGTQAAGANESHS</sequence>
<dbReference type="Gene3D" id="1.20.58.2220">
    <property type="entry name" value="Formin, FH2 domain"/>
    <property type="match status" value="1"/>
</dbReference>
<feature type="region of interest" description="Disordered" evidence="2">
    <location>
        <begin position="178"/>
        <end position="219"/>
    </location>
</feature>